<dbReference type="EMBL" id="GGEC01069023">
    <property type="protein sequence ID" value="MBX49507.1"/>
    <property type="molecule type" value="Transcribed_RNA"/>
</dbReference>
<sequence>MQPEAEKHFTCIKSSTSAKSASQFSLSIICQQIFDAVKIDEAKIT</sequence>
<dbReference type="AlphaFoldDB" id="A0A2P2P453"/>
<name>A0A2P2P453_RHIMU</name>
<reference evidence="1" key="1">
    <citation type="submission" date="2018-02" db="EMBL/GenBank/DDBJ databases">
        <title>Rhizophora mucronata_Transcriptome.</title>
        <authorList>
            <person name="Meera S.P."/>
            <person name="Sreeshan A."/>
            <person name="Augustine A."/>
        </authorList>
    </citation>
    <scope>NUCLEOTIDE SEQUENCE</scope>
    <source>
        <tissue evidence="1">Leaf</tissue>
    </source>
</reference>
<organism evidence="1">
    <name type="scientific">Rhizophora mucronata</name>
    <name type="common">Asiatic mangrove</name>
    <dbReference type="NCBI Taxonomy" id="61149"/>
    <lineage>
        <taxon>Eukaryota</taxon>
        <taxon>Viridiplantae</taxon>
        <taxon>Streptophyta</taxon>
        <taxon>Embryophyta</taxon>
        <taxon>Tracheophyta</taxon>
        <taxon>Spermatophyta</taxon>
        <taxon>Magnoliopsida</taxon>
        <taxon>eudicotyledons</taxon>
        <taxon>Gunneridae</taxon>
        <taxon>Pentapetalae</taxon>
        <taxon>rosids</taxon>
        <taxon>fabids</taxon>
        <taxon>Malpighiales</taxon>
        <taxon>Rhizophoraceae</taxon>
        <taxon>Rhizophora</taxon>
    </lineage>
</organism>
<protein>
    <submittedName>
        <fullName evidence="1">Uncharacterized protein</fullName>
    </submittedName>
</protein>
<accession>A0A2P2P453</accession>
<proteinExistence type="predicted"/>
<evidence type="ECO:0000313" key="1">
    <source>
        <dbReference type="EMBL" id="MBX49507.1"/>
    </source>
</evidence>